<comment type="catalytic activity">
    <reaction evidence="7">
        <text>a peptidoglycan chain = a peptidoglycan chain with N-acetyl-1,6-anhydromuramyl-[peptide] at the reducing end + a peptidoglycan chain with N-acetylglucosamine at the non-reducing end.</text>
        <dbReference type="EC" id="4.2.2.29"/>
    </reaction>
</comment>
<dbReference type="NCBIfam" id="TIGR00247">
    <property type="entry name" value="endolytic transglycosylase MltG"/>
    <property type="match status" value="1"/>
</dbReference>
<dbReference type="InterPro" id="IPR003770">
    <property type="entry name" value="MLTG-like"/>
</dbReference>
<reference evidence="9 10" key="1">
    <citation type="submission" date="2019-03" db="EMBL/GenBank/DDBJ databases">
        <title>Draft genome sequences of novel Actinobacteria.</title>
        <authorList>
            <person name="Sahin N."/>
            <person name="Ay H."/>
            <person name="Saygin H."/>
        </authorList>
    </citation>
    <scope>NUCLEOTIDE SEQUENCE [LARGE SCALE GENOMIC DNA]</scope>
    <source>
        <strain evidence="9 10">6K102</strain>
    </source>
</reference>
<accession>A0A4R5FXF3</accession>
<dbReference type="EC" id="4.2.2.29" evidence="7"/>
<organism evidence="9 10">
    <name type="scientific">Nonomuraea mesophila</name>
    <dbReference type="NCBI Taxonomy" id="2530382"/>
    <lineage>
        <taxon>Bacteria</taxon>
        <taxon>Bacillati</taxon>
        <taxon>Actinomycetota</taxon>
        <taxon>Actinomycetes</taxon>
        <taxon>Streptosporangiales</taxon>
        <taxon>Streptosporangiaceae</taxon>
        <taxon>Nonomuraea</taxon>
    </lineage>
</organism>
<feature type="compositionally biased region" description="Low complexity" evidence="8">
    <location>
        <begin position="25"/>
        <end position="61"/>
    </location>
</feature>
<evidence type="ECO:0000256" key="1">
    <source>
        <dbReference type="ARBA" id="ARBA00022475"/>
    </source>
</evidence>
<evidence type="ECO:0000256" key="6">
    <source>
        <dbReference type="ARBA" id="ARBA00023316"/>
    </source>
</evidence>
<evidence type="ECO:0000256" key="2">
    <source>
        <dbReference type="ARBA" id="ARBA00022692"/>
    </source>
</evidence>
<dbReference type="EMBL" id="SMLD01000005">
    <property type="protein sequence ID" value="TDE59332.1"/>
    <property type="molecule type" value="Genomic_DNA"/>
</dbReference>
<evidence type="ECO:0000256" key="3">
    <source>
        <dbReference type="ARBA" id="ARBA00022989"/>
    </source>
</evidence>
<dbReference type="GO" id="GO:0071555">
    <property type="term" value="P:cell wall organization"/>
    <property type="evidence" value="ECO:0007669"/>
    <property type="project" value="UniProtKB-KW"/>
</dbReference>
<evidence type="ECO:0000256" key="8">
    <source>
        <dbReference type="SAM" id="MobiDB-lite"/>
    </source>
</evidence>
<evidence type="ECO:0000256" key="5">
    <source>
        <dbReference type="ARBA" id="ARBA00023239"/>
    </source>
</evidence>
<name>A0A4R5FXF3_9ACTN</name>
<proteinExistence type="inferred from homology"/>
<dbReference type="HAMAP" id="MF_02065">
    <property type="entry name" value="MltG"/>
    <property type="match status" value="1"/>
</dbReference>
<sequence>MRDAGSRETNVRDAGGDVDPAPEEGSGARPPRADAPSSAPGTPTTSGTGSGSRAGAEAGRLAQRRRGALRRAGLLSTGLLVSLVAVGAGAIAVLKPYISPDDFEGPGSGSVTVRITPGSSAAAIGSTLADAGVVASARSFVKVSEDRAVTGRLRPGHYRMRKGMAAGAALDLLLAPSSRIVKRVTVPEGLRAAEVLARVAQLTGLPLEELKGVDKALVGLPDYAPGIEGFLFPATYEVEPGDTAVDVLAAMVERFRAAARHVGLAAEAARVNLTPLEAVTVASLIQAEGGTDADYPKIARVIYNRLAKDTPLEIDSTVLYAQNRRTLKVTERDTKVASPYNTYRHKGLPPGPIANPGEKALMAALHPAEGDWHWFVTTDPAHRITKFTNKESEFVRYREELNKNLGTS</sequence>
<comment type="similarity">
    <text evidence="7">Belongs to the transglycosylase MltG family.</text>
</comment>
<dbReference type="GO" id="GO:0009252">
    <property type="term" value="P:peptidoglycan biosynthetic process"/>
    <property type="evidence" value="ECO:0007669"/>
    <property type="project" value="UniProtKB-UniRule"/>
</dbReference>
<keyword evidence="1 7" id="KW-1003">Cell membrane</keyword>
<comment type="subcellular location">
    <subcellularLocation>
        <location evidence="7">Cell membrane</location>
        <topology evidence="7">Single-pass membrane protein</topology>
    </subcellularLocation>
</comment>
<evidence type="ECO:0000313" key="9">
    <source>
        <dbReference type="EMBL" id="TDE59332.1"/>
    </source>
</evidence>
<feature type="region of interest" description="Disordered" evidence="8">
    <location>
        <begin position="1"/>
        <end position="63"/>
    </location>
</feature>
<dbReference type="Proteomes" id="UP000295136">
    <property type="component" value="Unassembled WGS sequence"/>
</dbReference>
<dbReference type="PANTHER" id="PTHR30518:SF2">
    <property type="entry name" value="ENDOLYTIC MUREIN TRANSGLYCOSYLASE"/>
    <property type="match status" value="1"/>
</dbReference>
<evidence type="ECO:0000256" key="4">
    <source>
        <dbReference type="ARBA" id="ARBA00023136"/>
    </source>
</evidence>
<evidence type="ECO:0000256" key="7">
    <source>
        <dbReference type="HAMAP-Rule" id="MF_02065"/>
    </source>
</evidence>
<dbReference type="AlphaFoldDB" id="A0A4R5FXF3"/>
<dbReference type="GO" id="GO:0008932">
    <property type="term" value="F:lytic endotransglycosylase activity"/>
    <property type="evidence" value="ECO:0007669"/>
    <property type="project" value="UniProtKB-UniRule"/>
</dbReference>
<dbReference type="PANTHER" id="PTHR30518">
    <property type="entry name" value="ENDOLYTIC MUREIN TRANSGLYCOSYLASE"/>
    <property type="match status" value="1"/>
</dbReference>
<keyword evidence="2 7" id="KW-0812">Transmembrane</keyword>
<dbReference type="GO" id="GO:0005886">
    <property type="term" value="C:plasma membrane"/>
    <property type="evidence" value="ECO:0007669"/>
    <property type="project" value="UniProtKB-SubCell"/>
</dbReference>
<keyword evidence="4 7" id="KW-0472">Membrane</keyword>
<keyword evidence="5 7" id="KW-0456">Lyase</keyword>
<comment type="function">
    <text evidence="7">Functions as a peptidoglycan terminase that cleaves nascent peptidoglycan strands endolytically to terminate their elongation.</text>
</comment>
<feature type="transmembrane region" description="Helical" evidence="7">
    <location>
        <begin position="72"/>
        <end position="94"/>
    </location>
</feature>
<comment type="caution">
    <text evidence="9">The sequence shown here is derived from an EMBL/GenBank/DDBJ whole genome shotgun (WGS) entry which is preliminary data.</text>
</comment>
<protein>
    <recommendedName>
        <fullName evidence="7">Endolytic murein transglycosylase</fullName>
        <ecNumber evidence="7">4.2.2.29</ecNumber>
    </recommendedName>
    <alternativeName>
        <fullName evidence="7">Peptidoglycan lytic transglycosylase</fullName>
    </alternativeName>
    <alternativeName>
        <fullName evidence="7">Peptidoglycan polymerization terminase</fullName>
    </alternativeName>
</protein>
<dbReference type="Pfam" id="PF02618">
    <property type="entry name" value="YceG"/>
    <property type="match status" value="1"/>
</dbReference>
<feature type="site" description="Important for catalytic activity" evidence="7">
    <location>
        <position position="288"/>
    </location>
</feature>
<feature type="compositionally biased region" description="Basic and acidic residues" evidence="8">
    <location>
        <begin position="1"/>
        <end position="15"/>
    </location>
</feature>
<keyword evidence="6 7" id="KW-0961">Cell wall biogenesis/degradation</keyword>
<evidence type="ECO:0000313" key="10">
    <source>
        <dbReference type="Proteomes" id="UP000295136"/>
    </source>
</evidence>
<dbReference type="Gene3D" id="3.30.1490.480">
    <property type="entry name" value="Endolytic murein transglycosylase"/>
    <property type="match status" value="1"/>
</dbReference>
<keyword evidence="3 7" id="KW-1133">Transmembrane helix</keyword>
<gene>
    <name evidence="7 9" type="primary">mltG</name>
    <name evidence="9" type="ORF">E1295_03420</name>
</gene>
<keyword evidence="10" id="KW-1185">Reference proteome</keyword>